<organism evidence="2 3">
    <name type="scientific">Cladorrhinum samala</name>
    <dbReference type="NCBI Taxonomy" id="585594"/>
    <lineage>
        <taxon>Eukaryota</taxon>
        <taxon>Fungi</taxon>
        <taxon>Dikarya</taxon>
        <taxon>Ascomycota</taxon>
        <taxon>Pezizomycotina</taxon>
        <taxon>Sordariomycetes</taxon>
        <taxon>Sordariomycetidae</taxon>
        <taxon>Sordariales</taxon>
        <taxon>Podosporaceae</taxon>
        <taxon>Cladorrhinum</taxon>
    </lineage>
</organism>
<gene>
    <name evidence="2" type="ORF">QBC42DRAFT_350980</name>
</gene>
<evidence type="ECO:0000313" key="2">
    <source>
        <dbReference type="EMBL" id="KAK4456836.1"/>
    </source>
</evidence>
<comment type="caution">
    <text evidence="2">The sequence shown here is derived from an EMBL/GenBank/DDBJ whole genome shotgun (WGS) entry which is preliminary data.</text>
</comment>
<protein>
    <submittedName>
        <fullName evidence="2">Heterokaryon incompatibility protein-domain-containing protein</fullName>
    </submittedName>
</protein>
<sequence length="659" mass="74250">MALCPHCETLPFGSSTVNWDEVVPLDHGSTDFIYNLPGNFEEVEARMRGGCDGCQFFYDMVCNNYQGIRPSKIKPCASIYISYRTYPSGLGVYSIQSRDHSITSRRKSLTTSIIKLISTSDREFRPSFLLPTNPSTEACWKTAFGWLKTCMGEHDSCAAFAVAPILPKRIIEVGADEATPPVLILPPSNTVAPFVALSHCWGGRADMAKLTTENERIYQEGIDVQSLSLNFRDAIAVTRWLGIRYLWIDALCILQDSAADWLAESPKMTEIYGTATLVLSATGAKHCDKGILKPRPRTCSPPLGPSKMFFFRDGSYRDNRIEQAIECQPLSSRGWALQERIVAQRILHYTPEEMFWECTTHMCCESTFIEAQKPTKLTSKLAGLRYYQVRRSLGLEATDSQQQTKLAAEDILSDWLECVELYASRKLTFWSDKLPAVAGLATIFQSTLPGAGYYLAGLWSGYITRCLEWKQKKAGYPRGQLPSLNGVVFRAPSWSWARHNHAGYHNPDTRGERTHGLHGDFGVSLVRHEIIPIDGDAPNHFMGTKEGSYIILQAACVQPFHLRGSVYSWSADWREYRDVVSSYPIEGDPPEFDANFKFLHLGAVLEPPSEAGHHVRFWGLYLRREGPGSDFERIGFLTCQILQKDYTSLPWKREKVKII</sequence>
<dbReference type="AlphaFoldDB" id="A0AAV9H7U7"/>
<reference evidence="2" key="1">
    <citation type="journal article" date="2023" name="Mol. Phylogenet. Evol.">
        <title>Genome-scale phylogeny and comparative genomics of the fungal order Sordariales.</title>
        <authorList>
            <person name="Hensen N."/>
            <person name="Bonometti L."/>
            <person name="Westerberg I."/>
            <person name="Brannstrom I.O."/>
            <person name="Guillou S."/>
            <person name="Cros-Aarteil S."/>
            <person name="Calhoun S."/>
            <person name="Haridas S."/>
            <person name="Kuo A."/>
            <person name="Mondo S."/>
            <person name="Pangilinan J."/>
            <person name="Riley R."/>
            <person name="LaButti K."/>
            <person name="Andreopoulos B."/>
            <person name="Lipzen A."/>
            <person name="Chen C."/>
            <person name="Yan M."/>
            <person name="Daum C."/>
            <person name="Ng V."/>
            <person name="Clum A."/>
            <person name="Steindorff A."/>
            <person name="Ohm R.A."/>
            <person name="Martin F."/>
            <person name="Silar P."/>
            <person name="Natvig D.O."/>
            <person name="Lalanne C."/>
            <person name="Gautier V."/>
            <person name="Ament-Velasquez S.L."/>
            <person name="Kruys A."/>
            <person name="Hutchinson M.I."/>
            <person name="Powell A.J."/>
            <person name="Barry K."/>
            <person name="Miller A.N."/>
            <person name="Grigoriev I.V."/>
            <person name="Debuchy R."/>
            <person name="Gladieux P."/>
            <person name="Hiltunen Thoren M."/>
            <person name="Johannesson H."/>
        </authorList>
    </citation>
    <scope>NUCLEOTIDE SEQUENCE</scope>
    <source>
        <strain evidence="2">PSN324</strain>
    </source>
</reference>
<evidence type="ECO:0000259" key="1">
    <source>
        <dbReference type="Pfam" id="PF06985"/>
    </source>
</evidence>
<dbReference type="PANTHER" id="PTHR33112:SF9">
    <property type="entry name" value="HETEROKARYON INCOMPATIBILITY DOMAIN-CONTAINING PROTEIN"/>
    <property type="match status" value="1"/>
</dbReference>
<dbReference type="PANTHER" id="PTHR33112">
    <property type="entry name" value="DOMAIN PROTEIN, PUTATIVE-RELATED"/>
    <property type="match status" value="1"/>
</dbReference>
<accession>A0AAV9H7U7</accession>
<name>A0AAV9H7U7_9PEZI</name>
<dbReference type="EMBL" id="MU865161">
    <property type="protein sequence ID" value="KAK4456836.1"/>
    <property type="molecule type" value="Genomic_DNA"/>
</dbReference>
<keyword evidence="3" id="KW-1185">Reference proteome</keyword>
<evidence type="ECO:0000313" key="3">
    <source>
        <dbReference type="Proteomes" id="UP001321749"/>
    </source>
</evidence>
<reference evidence="2" key="2">
    <citation type="submission" date="2023-06" db="EMBL/GenBank/DDBJ databases">
        <authorList>
            <consortium name="Lawrence Berkeley National Laboratory"/>
            <person name="Mondo S.J."/>
            <person name="Hensen N."/>
            <person name="Bonometti L."/>
            <person name="Westerberg I."/>
            <person name="Brannstrom I.O."/>
            <person name="Guillou S."/>
            <person name="Cros-Aarteil S."/>
            <person name="Calhoun S."/>
            <person name="Haridas S."/>
            <person name="Kuo A."/>
            <person name="Pangilinan J."/>
            <person name="Riley R."/>
            <person name="Labutti K."/>
            <person name="Andreopoulos B."/>
            <person name="Lipzen A."/>
            <person name="Chen C."/>
            <person name="Yanf M."/>
            <person name="Daum C."/>
            <person name="Ng V."/>
            <person name="Clum A."/>
            <person name="Steindorff A."/>
            <person name="Ohm R."/>
            <person name="Martin F."/>
            <person name="Silar P."/>
            <person name="Natvig D."/>
            <person name="Lalanne C."/>
            <person name="Gautier V."/>
            <person name="Ament-Velasquez S.L."/>
            <person name="Kruys A."/>
            <person name="Hutchinson M.I."/>
            <person name="Powell A.J."/>
            <person name="Barry K."/>
            <person name="Miller A.N."/>
            <person name="Grigoriev I.V."/>
            <person name="Debuchy R."/>
            <person name="Gladieux P."/>
            <person name="Thoren M.H."/>
            <person name="Johannesson H."/>
        </authorList>
    </citation>
    <scope>NUCLEOTIDE SEQUENCE</scope>
    <source>
        <strain evidence="2">PSN324</strain>
    </source>
</reference>
<dbReference type="InterPro" id="IPR010730">
    <property type="entry name" value="HET"/>
</dbReference>
<dbReference type="Pfam" id="PF06985">
    <property type="entry name" value="HET"/>
    <property type="match status" value="1"/>
</dbReference>
<dbReference type="Proteomes" id="UP001321749">
    <property type="component" value="Unassembled WGS sequence"/>
</dbReference>
<feature type="domain" description="Heterokaryon incompatibility" evidence="1">
    <location>
        <begin position="194"/>
        <end position="339"/>
    </location>
</feature>
<proteinExistence type="predicted"/>